<dbReference type="OMA" id="ECPGCAN"/>
<keyword evidence="8" id="KW-1185">Reference proteome</keyword>
<dbReference type="InterPro" id="IPR024158">
    <property type="entry name" value="Mt_import_TIM15"/>
</dbReference>
<keyword evidence="3" id="KW-0862">Zinc</keyword>
<dbReference type="GO" id="GO:0050821">
    <property type="term" value="P:protein stabilization"/>
    <property type="evidence" value="ECO:0007669"/>
    <property type="project" value="TreeGrafter"/>
</dbReference>
<evidence type="ECO:0000256" key="5">
    <source>
        <dbReference type="SAM" id="MobiDB-lite"/>
    </source>
</evidence>
<evidence type="ECO:0000256" key="1">
    <source>
        <dbReference type="ARBA" id="ARBA00022723"/>
    </source>
</evidence>
<dbReference type="PhylomeDB" id="R7QFS4"/>
<evidence type="ECO:0000259" key="6">
    <source>
        <dbReference type="PROSITE" id="PS51501"/>
    </source>
</evidence>
<dbReference type="GO" id="GO:0005739">
    <property type="term" value="C:mitochondrion"/>
    <property type="evidence" value="ECO:0007669"/>
    <property type="project" value="TreeGrafter"/>
</dbReference>
<dbReference type="AlphaFoldDB" id="R7QFS4"/>
<protein>
    <recommendedName>
        <fullName evidence="6">DNL-type domain-containing protein</fullName>
    </recommendedName>
</protein>
<accession>R7QFS4</accession>
<dbReference type="PANTHER" id="PTHR20922">
    <property type="entry name" value="DNL-TYPE ZINC FINGER PROTEIN"/>
    <property type="match status" value="1"/>
</dbReference>
<proteinExistence type="predicted"/>
<dbReference type="PROSITE" id="PS51501">
    <property type="entry name" value="ZF_DNL"/>
    <property type="match status" value="1"/>
</dbReference>
<dbReference type="GO" id="GO:0051087">
    <property type="term" value="F:protein-folding chaperone binding"/>
    <property type="evidence" value="ECO:0007669"/>
    <property type="project" value="TreeGrafter"/>
</dbReference>
<dbReference type="STRING" id="2769.R7QFS4"/>
<sequence>MLGLGFALGAIALPKEAFSFAAPLNSPRRRYILSNRPNGIYMKEKSGKGSSSARPLPQGFGNKSSSASDGEKVAFVGNDKLGISFTCDAQGCGERVTKSVKRRSYEKGTVLIRCPKCEKHHIIADNTGMFAHLTGGRKNVEEIAKDTGAAFTRVGTDSFQLDNSYSKFAMP</sequence>
<dbReference type="Gramene" id="CDF37377">
    <property type="protein sequence ID" value="CDF37377"/>
    <property type="gene ID" value="CHC_T00005613001"/>
</dbReference>
<dbReference type="EMBL" id="HG001833">
    <property type="protein sequence ID" value="CDF37377.1"/>
    <property type="molecule type" value="Genomic_DNA"/>
</dbReference>
<evidence type="ECO:0000256" key="2">
    <source>
        <dbReference type="ARBA" id="ARBA00022771"/>
    </source>
</evidence>
<name>R7QFS4_CHOCR</name>
<dbReference type="OrthoDB" id="5874at2759"/>
<dbReference type="KEGG" id="ccp:CHC_T00005613001"/>
<dbReference type="RefSeq" id="XP_005717196.1">
    <property type="nucleotide sequence ID" value="XM_005717139.1"/>
</dbReference>
<dbReference type="PANTHER" id="PTHR20922:SF13">
    <property type="entry name" value="DNL-TYPE ZINC FINGER PROTEIN"/>
    <property type="match status" value="1"/>
</dbReference>
<evidence type="ECO:0000313" key="8">
    <source>
        <dbReference type="Proteomes" id="UP000012073"/>
    </source>
</evidence>
<dbReference type="GO" id="GO:0030150">
    <property type="term" value="P:protein import into mitochondrial matrix"/>
    <property type="evidence" value="ECO:0007669"/>
    <property type="project" value="TreeGrafter"/>
</dbReference>
<feature type="region of interest" description="Disordered" evidence="5">
    <location>
        <begin position="43"/>
        <end position="68"/>
    </location>
</feature>
<dbReference type="GO" id="GO:0006457">
    <property type="term" value="P:protein folding"/>
    <property type="evidence" value="ECO:0007669"/>
    <property type="project" value="TreeGrafter"/>
</dbReference>
<dbReference type="Pfam" id="PF05180">
    <property type="entry name" value="zf-DNL"/>
    <property type="match status" value="1"/>
</dbReference>
<evidence type="ECO:0000256" key="3">
    <source>
        <dbReference type="ARBA" id="ARBA00022833"/>
    </source>
</evidence>
<reference evidence="8" key="1">
    <citation type="journal article" date="2013" name="Proc. Natl. Acad. Sci. U.S.A.">
        <title>Genome structure and metabolic features in the red seaweed Chondrus crispus shed light on evolution of the Archaeplastida.</title>
        <authorList>
            <person name="Collen J."/>
            <person name="Porcel B."/>
            <person name="Carre W."/>
            <person name="Ball S.G."/>
            <person name="Chaparro C."/>
            <person name="Tonon T."/>
            <person name="Barbeyron T."/>
            <person name="Michel G."/>
            <person name="Noel B."/>
            <person name="Valentin K."/>
            <person name="Elias M."/>
            <person name="Artiguenave F."/>
            <person name="Arun A."/>
            <person name="Aury J.M."/>
            <person name="Barbosa-Neto J.F."/>
            <person name="Bothwell J.H."/>
            <person name="Bouget F.Y."/>
            <person name="Brillet L."/>
            <person name="Cabello-Hurtado F."/>
            <person name="Capella-Gutierrez S."/>
            <person name="Charrier B."/>
            <person name="Cladiere L."/>
            <person name="Cock J.M."/>
            <person name="Coelho S.M."/>
            <person name="Colleoni C."/>
            <person name="Czjzek M."/>
            <person name="Da Silva C."/>
            <person name="Delage L."/>
            <person name="Denoeud F."/>
            <person name="Deschamps P."/>
            <person name="Dittami S.M."/>
            <person name="Gabaldon T."/>
            <person name="Gachon C.M."/>
            <person name="Groisillier A."/>
            <person name="Herve C."/>
            <person name="Jabbari K."/>
            <person name="Katinka M."/>
            <person name="Kloareg B."/>
            <person name="Kowalczyk N."/>
            <person name="Labadie K."/>
            <person name="Leblanc C."/>
            <person name="Lopez P.J."/>
            <person name="McLachlan D.H."/>
            <person name="Meslet-Cladiere L."/>
            <person name="Moustafa A."/>
            <person name="Nehr Z."/>
            <person name="Nyvall Collen P."/>
            <person name="Panaud O."/>
            <person name="Partensky F."/>
            <person name="Poulain J."/>
            <person name="Rensing S.A."/>
            <person name="Rousvoal S."/>
            <person name="Samson G."/>
            <person name="Symeonidi A."/>
            <person name="Weissenbach J."/>
            <person name="Zambounis A."/>
            <person name="Wincker P."/>
            <person name="Boyen C."/>
        </authorList>
    </citation>
    <scope>NUCLEOTIDE SEQUENCE [LARGE SCALE GENOMIC DNA]</scope>
    <source>
        <strain evidence="8">cv. Stackhouse</strain>
    </source>
</reference>
<keyword evidence="2 4" id="KW-0863">Zinc-finger</keyword>
<gene>
    <name evidence="7" type="ORF">CHC_T00005613001</name>
</gene>
<keyword evidence="1" id="KW-0479">Metal-binding</keyword>
<dbReference type="Proteomes" id="UP000012073">
    <property type="component" value="Unassembled WGS sequence"/>
</dbReference>
<organism evidence="7 8">
    <name type="scientific">Chondrus crispus</name>
    <name type="common">Carrageen Irish moss</name>
    <name type="synonym">Polymorpha crispa</name>
    <dbReference type="NCBI Taxonomy" id="2769"/>
    <lineage>
        <taxon>Eukaryota</taxon>
        <taxon>Rhodophyta</taxon>
        <taxon>Florideophyceae</taxon>
        <taxon>Rhodymeniophycidae</taxon>
        <taxon>Gigartinales</taxon>
        <taxon>Gigartinaceae</taxon>
        <taxon>Chondrus</taxon>
    </lineage>
</organism>
<evidence type="ECO:0000256" key="4">
    <source>
        <dbReference type="PROSITE-ProRule" id="PRU00834"/>
    </source>
</evidence>
<dbReference type="GeneID" id="17324911"/>
<dbReference type="GO" id="GO:0008270">
    <property type="term" value="F:zinc ion binding"/>
    <property type="evidence" value="ECO:0007669"/>
    <property type="project" value="UniProtKB-KW"/>
</dbReference>
<feature type="domain" description="DNL-type" evidence="6">
    <location>
        <begin position="76"/>
        <end position="171"/>
    </location>
</feature>
<dbReference type="InterPro" id="IPR007853">
    <property type="entry name" value="Znf_DNL-typ"/>
</dbReference>
<evidence type="ECO:0000313" key="7">
    <source>
        <dbReference type="EMBL" id="CDF37377.1"/>
    </source>
</evidence>